<feature type="non-terminal residue" evidence="2">
    <location>
        <position position="27"/>
    </location>
</feature>
<protein>
    <submittedName>
        <fullName evidence="2">Uncharacterized protein</fullName>
    </submittedName>
</protein>
<feature type="compositionally biased region" description="Low complexity" evidence="1">
    <location>
        <begin position="18"/>
        <end position="27"/>
    </location>
</feature>
<dbReference type="EMBL" id="CABIKM010000075">
    <property type="protein sequence ID" value="VUZ86608.1"/>
    <property type="molecule type" value="Genomic_DNA"/>
</dbReference>
<dbReference type="AlphaFoldDB" id="A0A564ZPX8"/>
<evidence type="ECO:0000256" key="1">
    <source>
        <dbReference type="SAM" id="MobiDB-lite"/>
    </source>
</evidence>
<reference evidence="2 3" key="1">
    <citation type="submission" date="2019-07" db="EMBL/GenBank/DDBJ databases">
        <authorList>
            <person name="Cremers G."/>
        </authorList>
    </citation>
    <scope>NUCLEOTIDE SEQUENCE [LARGE SCALE GENOMIC DNA]</scope>
</reference>
<sequence>MSSAVRIPARIIDGVGGQPPTTTSTGT</sequence>
<evidence type="ECO:0000313" key="3">
    <source>
        <dbReference type="Proteomes" id="UP000334340"/>
    </source>
</evidence>
<gene>
    <name evidence="2" type="ORF">MELA_03013</name>
</gene>
<proteinExistence type="predicted"/>
<accession>A0A564ZPX8</accession>
<evidence type="ECO:0000313" key="2">
    <source>
        <dbReference type="EMBL" id="VUZ86608.1"/>
    </source>
</evidence>
<name>A0A564ZPX8_9BACT</name>
<feature type="region of interest" description="Disordered" evidence="1">
    <location>
        <begin position="1"/>
        <end position="27"/>
    </location>
</feature>
<keyword evidence="3" id="KW-1185">Reference proteome</keyword>
<dbReference type="Proteomes" id="UP000334340">
    <property type="component" value="Unassembled WGS sequence"/>
</dbReference>
<organism evidence="2 3">
    <name type="scientific">Candidatus Methylomirabilis lanthanidiphila</name>
    <dbReference type="NCBI Taxonomy" id="2211376"/>
    <lineage>
        <taxon>Bacteria</taxon>
        <taxon>Candidatus Methylomirabilota</taxon>
        <taxon>Candidatus Methylomirabilia</taxon>
        <taxon>Candidatus Methylomirabilales</taxon>
        <taxon>Candidatus Methylomirabilaceae</taxon>
        <taxon>Candidatus Methylomirabilis</taxon>
    </lineage>
</organism>